<feature type="transmembrane region" description="Helical" evidence="1">
    <location>
        <begin position="74"/>
        <end position="99"/>
    </location>
</feature>
<proteinExistence type="predicted"/>
<reference evidence="2 3" key="1">
    <citation type="submission" date="2019-03" db="EMBL/GenBank/DDBJ databases">
        <title>Genomic Encyclopedia of Type Strains, Phase IV (KMG-IV): sequencing the most valuable type-strain genomes for metagenomic binning, comparative biology and taxonomic classification.</title>
        <authorList>
            <person name="Goeker M."/>
        </authorList>
    </citation>
    <scope>NUCLEOTIDE SEQUENCE [LARGE SCALE GENOMIC DNA]</scope>
    <source>
        <strain evidence="2 3">DSM 29481</strain>
    </source>
</reference>
<dbReference type="Proteomes" id="UP000295773">
    <property type="component" value="Unassembled WGS sequence"/>
</dbReference>
<protein>
    <submittedName>
        <fullName evidence="2">Heptaprenyl diphosphate synthase</fullName>
    </submittedName>
</protein>
<dbReference type="AlphaFoldDB" id="A0A4R3TMD2"/>
<dbReference type="Pfam" id="PF07456">
    <property type="entry name" value="Hpre_diP_synt_I"/>
    <property type="match status" value="1"/>
</dbReference>
<evidence type="ECO:0000313" key="2">
    <source>
        <dbReference type="EMBL" id="TCU62748.1"/>
    </source>
</evidence>
<keyword evidence="1" id="KW-0472">Membrane</keyword>
<accession>A0A4R3TMD2</accession>
<evidence type="ECO:0000313" key="3">
    <source>
        <dbReference type="Proteomes" id="UP000295773"/>
    </source>
</evidence>
<evidence type="ECO:0000256" key="1">
    <source>
        <dbReference type="SAM" id="Phobius"/>
    </source>
</evidence>
<dbReference type="InterPro" id="IPR010898">
    <property type="entry name" value="Hpre_diP_synth_I"/>
</dbReference>
<feature type="transmembrane region" description="Helical" evidence="1">
    <location>
        <begin position="105"/>
        <end position="129"/>
    </location>
</feature>
<feature type="transmembrane region" description="Helical" evidence="1">
    <location>
        <begin position="136"/>
        <end position="156"/>
    </location>
</feature>
<dbReference type="EMBL" id="SMBP01000003">
    <property type="protein sequence ID" value="TCU62748.1"/>
    <property type="molecule type" value="Genomic_DNA"/>
</dbReference>
<keyword evidence="1" id="KW-1133">Transmembrane helix</keyword>
<sequence length="165" mass="18110">MMSKTKKMTTITMLIAISILFHMIESMIPIPVPIPGFKLGLANIVGLIALYLFDEKVMLEVNLMRVLLASLLRGVLFGTGFWLSLCGTLLSCVACIIAKRYTPMSIYGVSVAGSSFHAIGQVIAITYIYQQFFMQAILPVLILLGIPTGLCMALLANQVLIRLQR</sequence>
<gene>
    <name evidence="2" type="ORF">EDD61_103163</name>
</gene>
<keyword evidence="3" id="KW-1185">Reference proteome</keyword>
<organism evidence="2 3">
    <name type="scientific">Longicatena caecimuris</name>
    <dbReference type="NCBI Taxonomy" id="1796635"/>
    <lineage>
        <taxon>Bacteria</taxon>
        <taxon>Bacillati</taxon>
        <taxon>Bacillota</taxon>
        <taxon>Erysipelotrichia</taxon>
        <taxon>Erysipelotrichales</taxon>
        <taxon>Erysipelotrichaceae</taxon>
        <taxon>Longicatena</taxon>
    </lineage>
</organism>
<comment type="caution">
    <text evidence="2">The sequence shown here is derived from an EMBL/GenBank/DDBJ whole genome shotgun (WGS) entry which is preliminary data.</text>
</comment>
<dbReference type="Gene3D" id="1.10.1760.20">
    <property type="match status" value="1"/>
</dbReference>
<name>A0A4R3TMD2_9FIRM</name>
<keyword evidence="1" id="KW-0812">Transmembrane</keyword>
<dbReference type="InterPro" id="IPR014535">
    <property type="entry name" value="Hpre_diP_synt_I"/>
</dbReference>
<dbReference type="PIRSF" id="PIRSF027391">
    <property type="entry name" value="Hpre_diP_synt_I"/>
    <property type="match status" value="1"/>
</dbReference>